<dbReference type="HOGENOM" id="CLU_517536_0_0_7"/>
<feature type="domain" description="HTH merR-type" evidence="3">
    <location>
        <begin position="7"/>
        <end position="75"/>
    </location>
</feature>
<evidence type="ECO:0000259" key="3">
    <source>
        <dbReference type="Pfam" id="PF13411"/>
    </source>
</evidence>
<feature type="compositionally biased region" description="Gly residues" evidence="2">
    <location>
        <begin position="95"/>
        <end position="108"/>
    </location>
</feature>
<keyword evidence="1" id="KW-0175">Coiled coil</keyword>
<reference evidence="4" key="1">
    <citation type="submission" date="2008-10" db="EMBL/GenBank/DDBJ databases">
        <title>Complete sequence of Desulfovibrio vulgaris str. 'Miyazaki F'.</title>
        <authorList>
            <person name="Lucas S."/>
            <person name="Copeland A."/>
            <person name="Lapidus A."/>
            <person name="Glavina del Rio T."/>
            <person name="Dalin E."/>
            <person name="Tice H."/>
            <person name="Bruce D."/>
            <person name="Goodwin L."/>
            <person name="Pitluck S."/>
            <person name="Sims D."/>
            <person name="Brettin T."/>
            <person name="Detter J.C."/>
            <person name="Han C."/>
            <person name="Larimer F."/>
            <person name="Land M."/>
            <person name="Hauser L."/>
            <person name="Kyrpides N."/>
            <person name="Mikhailova N."/>
            <person name="Hazen T.C."/>
            <person name="Richardson P."/>
        </authorList>
    </citation>
    <scope>NUCLEOTIDE SEQUENCE</scope>
    <source>
        <strain evidence="4">Miyazaki F</strain>
    </source>
</reference>
<feature type="compositionally biased region" description="Polar residues" evidence="2">
    <location>
        <begin position="321"/>
        <end position="352"/>
    </location>
</feature>
<dbReference type="Pfam" id="PF13411">
    <property type="entry name" value="MerR_1"/>
    <property type="match status" value="1"/>
</dbReference>
<dbReference type="Gene3D" id="1.10.1660.10">
    <property type="match status" value="1"/>
</dbReference>
<dbReference type="SUPFAM" id="SSF46955">
    <property type="entry name" value="Putative DNA-binding domain"/>
    <property type="match status" value="1"/>
</dbReference>
<dbReference type="KEGG" id="dvm:DvMF_0043"/>
<dbReference type="InterPro" id="IPR000551">
    <property type="entry name" value="MerR-type_HTH_dom"/>
</dbReference>
<dbReference type="GO" id="GO:0003677">
    <property type="term" value="F:DNA binding"/>
    <property type="evidence" value="ECO:0007669"/>
    <property type="project" value="InterPro"/>
</dbReference>
<dbReference type="InterPro" id="IPR009061">
    <property type="entry name" value="DNA-bd_dom_put_sf"/>
</dbReference>
<dbReference type="AlphaFoldDB" id="B8DN60"/>
<proteinExistence type="predicted"/>
<dbReference type="EMBL" id="CP001197">
    <property type="protein sequence ID" value="ACL07004.1"/>
    <property type="molecule type" value="Genomic_DNA"/>
</dbReference>
<dbReference type="OrthoDB" id="5447718at2"/>
<feature type="region of interest" description="Disordered" evidence="2">
    <location>
        <begin position="252"/>
        <end position="403"/>
    </location>
</feature>
<sequence length="526" mass="55752">MIRELLTLREIARRLDVPPSSIAYYKDRFARFLPAGEGRGRRLRYPVHVLDIFREIRSMYTRNVAAEQIEERLEELVAALYAPVGQPGDAVRSGLHGGLSGGQSGGRAGARASGTGVEPHLRDRLRASDPMPGSDYSSAHSLAHSLAHSPDQLPDAPPHTVASAPADPAVEGLPGLLDRMAALLQVQGHMLEELSSLRRQVEELRADRDMLLTAFDERAARLDEALELLRRERAEAVTRLVDDYYAVVSGSAGAGSSEAGLSEAGLSEAGPSEAGRAEAGRRDAEPAEAGTNGAKTDGGNAGWAENAAGDGTRVDAAGASRNASGQTAPGQATPDQDASGRTASGQSTSRQGASHHETSGQAASGADARNDGPSAPGASGSASQADAGHARATSGKDSATAPPATLFDRPLVIRRNGEYLGVSGRDKAFTLRELLALVERHAARRHRVTMGWTRSSSAWVLRLTTDEPASGRQGGSRTHELTLQPVTTPSGNHVTRLSRLAINDDTVPDRFLLELFRNIKESYEFR</sequence>
<dbReference type="eggNOG" id="COG0789">
    <property type="taxonomic scope" value="Bacteria"/>
</dbReference>
<feature type="compositionally biased region" description="Basic and acidic residues" evidence="2">
    <location>
        <begin position="275"/>
        <end position="285"/>
    </location>
</feature>
<feature type="coiled-coil region" evidence="1">
    <location>
        <begin position="187"/>
        <end position="239"/>
    </location>
</feature>
<organism evidence="4">
    <name type="scientific">Nitratidesulfovibrio vulgaris (strain DSM 19637 / Miyazaki F)</name>
    <name type="common">Desulfovibrio vulgaris</name>
    <dbReference type="NCBI Taxonomy" id="883"/>
    <lineage>
        <taxon>Bacteria</taxon>
        <taxon>Pseudomonadati</taxon>
        <taxon>Thermodesulfobacteriota</taxon>
        <taxon>Desulfovibrionia</taxon>
        <taxon>Desulfovibrionales</taxon>
        <taxon>Desulfovibrionaceae</taxon>
        <taxon>Nitratidesulfovibrio</taxon>
    </lineage>
</organism>
<accession>B8DN60</accession>
<gene>
    <name evidence="4" type="ordered locus">DvMF_0043</name>
</gene>
<dbReference type="GO" id="GO:0006355">
    <property type="term" value="P:regulation of DNA-templated transcription"/>
    <property type="evidence" value="ECO:0007669"/>
    <property type="project" value="InterPro"/>
</dbReference>
<feature type="compositionally biased region" description="Low complexity" evidence="2">
    <location>
        <begin position="252"/>
        <end position="274"/>
    </location>
</feature>
<feature type="region of interest" description="Disordered" evidence="2">
    <location>
        <begin position="92"/>
        <end position="167"/>
    </location>
</feature>
<evidence type="ECO:0000256" key="1">
    <source>
        <dbReference type="SAM" id="Coils"/>
    </source>
</evidence>
<feature type="compositionally biased region" description="Low complexity" evidence="2">
    <location>
        <begin position="302"/>
        <end position="311"/>
    </location>
</feature>
<evidence type="ECO:0000256" key="2">
    <source>
        <dbReference type="SAM" id="MobiDB-lite"/>
    </source>
</evidence>
<feature type="compositionally biased region" description="Low complexity" evidence="2">
    <location>
        <begin position="137"/>
        <end position="149"/>
    </location>
</feature>
<evidence type="ECO:0000313" key="4">
    <source>
        <dbReference type="EMBL" id="ACL07004.1"/>
    </source>
</evidence>
<feature type="compositionally biased region" description="Low complexity" evidence="2">
    <location>
        <begin position="371"/>
        <end position="387"/>
    </location>
</feature>
<dbReference type="STRING" id="883.DvMF_0043"/>
<protein>
    <recommendedName>
        <fullName evidence="3">HTH merR-type domain-containing protein</fullName>
    </recommendedName>
</protein>
<name>B8DN60_NITV9</name>